<organism evidence="1">
    <name type="scientific">marine sediment metagenome</name>
    <dbReference type="NCBI Taxonomy" id="412755"/>
    <lineage>
        <taxon>unclassified sequences</taxon>
        <taxon>metagenomes</taxon>
        <taxon>ecological metagenomes</taxon>
    </lineage>
</organism>
<accession>X1QXR9</accession>
<proteinExistence type="predicted"/>
<name>X1QXR9_9ZZZZ</name>
<dbReference type="AlphaFoldDB" id="X1QXR9"/>
<gene>
    <name evidence="1" type="ORF">S12H4_07386</name>
</gene>
<evidence type="ECO:0000313" key="1">
    <source>
        <dbReference type="EMBL" id="GAI59596.1"/>
    </source>
</evidence>
<reference evidence="1" key="1">
    <citation type="journal article" date="2014" name="Front. Microbiol.">
        <title>High frequency of phylogenetically diverse reductive dehalogenase-homologous genes in deep subseafloor sedimentary metagenomes.</title>
        <authorList>
            <person name="Kawai M."/>
            <person name="Futagami T."/>
            <person name="Toyoda A."/>
            <person name="Takaki Y."/>
            <person name="Nishi S."/>
            <person name="Hori S."/>
            <person name="Arai W."/>
            <person name="Tsubouchi T."/>
            <person name="Morono Y."/>
            <person name="Uchiyama I."/>
            <person name="Ito T."/>
            <person name="Fujiyama A."/>
            <person name="Inagaki F."/>
            <person name="Takami H."/>
        </authorList>
    </citation>
    <scope>NUCLEOTIDE SEQUENCE</scope>
    <source>
        <strain evidence="1">Expedition CK06-06</strain>
    </source>
</reference>
<comment type="caution">
    <text evidence="1">The sequence shown here is derived from an EMBL/GenBank/DDBJ whole genome shotgun (WGS) entry which is preliminary data.</text>
</comment>
<dbReference type="EMBL" id="BARW01002719">
    <property type="protein sequence ID" value="GAI59596.1"/>
    <property type="molecule type" value="Genomic_DNA"/>
</dbReference>
<sequence length="150" mass="16527">MGRRISIGLLLIATAIPLFSGGGQNGNNTSFNPDLNFAQVEYVKATESSNGLWRFDVTVRHNDEGWDHYADAWQVVDPQSGKILTVRVLAHPHETEQPFTRSQSGVKVPDGLTRVLVQAKCNVHGFGDKEILVDLSQSKGDGYQVQRHGD</sequence>
<protein>
    <submittedName>
        <fullName evidence="1">Uncharacterized protein</fullName>
    </submittedName>
</protein>